<feature type="domain" description="Amidase" evidence="3">
    <location>
        <begin position="161"/>
        <end position="253"/>
    </location>
</feature>
<evidence type="ECO:0000256" key="1">
    <source>
        <dbReference type="ARBA" id="ARBA00009199"/>
    </source>
</evidence>
<comment type="caution">
    <text evidence="4">The sequence shown here is derived from an EMBL/GenBank/DDBJ whole genome shotgun (WGS) entry which is preliminary data.</text>
</comment>
<sequence length="269" mass="28079">MLGYKPTTGLVPGTDPTGLATPGVLVRDPALLLLWLAAVTGASSTLVPRPCGPAAATRGSARRPAMHDRNRDVGAVGDPGQRWAELGCRCADPEPGWTGPGTAAWSPDLGFAGADLDPAVVTIARSAARRWVSRTGLDEIEVPVRLRDPAPAWAALRRPGASAASLRAANALRRANDRALRELFERVDLLLTPATPDGPHGHDGPGGRMNVALTWAFNLSGHPAVSVPAGFGPDGCPVGLQIVARPGEDHRLLTLLERHQPVTGVAVPR</sequence>
<evidence type="ECO:0000259" key="3">
    <source>
        <dbReference type="Pfam" id="PF01425"/>
    </source>
</evidence>
<accession>A0ABS4VXG2</accession>
<dbReference type="InterPro" id="IPR036928">
    <property type="entry name" value="AS_sf"/>
</dbReference>
<organism evidence="4 5">
    <name type="scientific">Pseudonocardia parietis</name>
    <dbReference type="NCBI Taxonomy" id="570936"/>
    <lineage>
        <taxon>Bacteria</taxon>
        <taxon>Bacillati</taxon>
        <taxon>Actinomycetota</taxon>
        <taxon>Actinomycetes</taxon>
        <taxon>Pseudonocardiales</taxon>
        <taxon>Pseudonocardiaceae</taxon>
        <taxon>Pseudonocardia</taxon>
    </lineage>
</organism>
<keyword evidence="5" id="KW-1185">Reference proteome</keyword>
<evidence type="ECO:0000313" key="5">
    <source>
        <dbReference type="Proteomes" id="UP001519295"/>
    </source>
</evidence>
<gene>
    <name evidence="4" type="ORF">JOF36_004328</name>
</gene>
<evidence type="ECO:0000313" key="4">
    <source>
        <dbReference type="EMBL" id="MBP2368632.1"/>
    </source>
</evidence>
<dbReference type="EMBL" id="JAGINU010000001">
    <property type="protein sequence ID" value="MBP2368632.1"/>
    <property type="molecule type" value="Genomic_DNA"/>
</dbReference>
<feature type="region of interest" description="Disordered" evidence="2">
    <location>
        <begin position="50"/>
        <end position="78"/>
    </location>
</feature>
<dbReference type="Pfam" id="PF01425">
    <property type="entry name" value="Amidase"/>
    <property type="match status" value="1"/>
</dbReference>
<dbReference type="Proteomes" id="UP001519295">
    <property type="component" value="Unassembled WGS sequence"/>
</dbReference>
<dbReference type="PANTHER" id="PTHR11895">
    <property type="entry name" value="TRANSAMIDASE"/>
    <property type="match status" value="1"/>
</dbReference>
<evidence type="ECO:0000256" key="2">
    <source>
        <dbReference type="SAM" id="MobiDB-lite"/>
    </source>
</evidence>
<dbReference type="PANTHER" id="PTHR11895:SF7">
    <property type="entry name" value="GLUTAMYL-TRNA(GLN) AMIDOTRANSFERASE SUBUNIT A, MITOCHONDRIAL"/>
    <property type="match status" value="1"/>
</dbReference>
<reference evidence="4 5" key="1">
    <citation type="submission" date="2021-03" db="EMBL/GenBank/DDBJ databases">
        <title>Sequencing the genomes of 1000 actinobacteria strains.</title>
        <authorList>
            <person name="Klenk H.-P."/>
        </authorList>
    </citation>
    <scope>NUCLEOTIDE SEQUENCE [LARGE SCALE GENOMIC DNA]</scope>
    <source>
        <strain evidence="4 5">DSM 45256</strain>
    </source>
</reference>
<dbReference type="SUPFAM" id="SSF75304">
    <property type="entry name" value="Amidase signature (AS) enzymes"/>
    <property type="match status" value="1"/>
</dbReference>
<dbReference type="InterPro" id="IPR000120">
    <property type="entry name" value="Amidase"/>
</dbReference>
<proteinExistence type="inferred from homology"/>
<protein>
    <submittedName>
        <fullName evidence="4">Asp-tRNA(Asn)/Glu-tRNA(Gln) amidotransferase A subunit family amidase</fullName>
    </submittedName>
</protein>
<name>A0ABS4VXG2_9PSEU</name>
<dbReference type="InterPro" id="IPR023631">
    <property type="entry name" value="Amidase_dom"/>
</dbReference>
<dbReference type="Gene3D" id="3.90.1300.10">
    <property type="entry name" value="Amidase signature (AS) domain"/>
    <property type="match status" value="1"/>
</dbReference>
<comment type="similarity">
    <text evidence="1">Belongs to the amidase family.</text>
</comment>